<keyword evidence="2" id="KW-0067">ATP-binding</keyword>
<evidence type="ECO:0000256" key="1">
    <source>
        <dbReference type="ARBA" id="ARBA00022741"/>
    </source>
</evidence>
<dbReference type="STRING" id="57577.A0A2K3JR68"/>
<dbReference type="InterPro" id="IPR013126">
    <property type="entry name" value="Hsp_70_fam"/>
</dbReference>
<gene>
    <name evidence="3" type="ORF">L195_g058252</name>
</gene>
<accession>A0A2K3JR68</accession>
<dbReference type="GO" id="GO:0140662">
    <property type="term" value="F:ATP-dependent protein folding chaperone"/>
    <property type="evidence" value="ECO:0007669"/>
    <property type="project" value="InterPro"/>
</dbReference>
<keyword evidence="1" id="KW-0547">Nucleotide-binding</keyword>
<dbReference type="GO" id="GO:0005524">
    <property type="term" value="F:ATP binding"/>
    <property type="evidence" value="ECO:0007669"/>
    <property type="project" value="UniProtKB-KW"/>
</dbReference>
<dbReference type="InterPro" id="IPR029048">
    <property type="entry name" value="HSP70_C_sf"/>
</dbReference>
<reference evidence="3 4" key="1">
    <citation type="journal article" date="2014" name="Am. J. Bot.">
        <title>Genome assembly and annotation for red clover (Trifolium pratense; Fabaceae).</title>
        <authorList>
            <person name="Istvanek J."/>
            <person name="Jaros M."/>
            <person name="Krenek A."/>
            <person name="Repkova J."/>
        </authorList>
    </citation>
    <scope>NUCLEOTIDE SEQUENCE [LARGE SCALE GENOMIC DNA]</scope>
    <source>
        <strain evidence="4">cv. Tatra</strain>
        <tissue evidence="3">Young leaves</tissue>
    </source>
</reference>
<comment type="caution">
    <text evidence="3">The sequence shown here is derived from an EMBL/GenBank/DDBJ whole genome shotgun (WGS) entry which is preliminary data.</text>
</comment>
<dbReference type="AlphaFoldDB" id="A0A2K3JR68"/>
<proteinExistence type="predicted"/>
<dbReference type="Gene3D" id="1.20.1270.10">
    <property type="match status" value="1"/>
</dbReference>
<evidence type="ECO:0000313" key="4">
    <source>
        <dbReference type="Proteomes" id="UP000236291"/>
    </source>
</evidence>
<evidence type="ECO:0000313" key="3">
    <source>
        <dbReference type="EMBL" id="PNX56531.1"/>
    </source>
</evidence>
<reference evidence="3 4" key="2">
    <citation type="journal article" date="2017" name="Front. Plant Sci.">
        <title>Gene Classification and Mining of Molecular Markers Useful in Red Clover (Trifolium pratense) Breeding.</title>
        <authorList>
            <person name="Istvanek J."/>
            <person name="Dluhosova J."/>
            <person name="Dluhos P."/>
            <person name="Patkova L."/>
            <person name="Nedelnik J."/>
            <person name="Repkova J."/>
        </authorList>
    </citation>
    <scope>NUCLEOTIDE SEQUENCE [LARGE SCALE GENOMIC DNA]</scope>
    <source>
        <strain evidence="4">cv. Tatra</strain>
        <tissue evidence="3">Young leaves</tissue>
    </source>
</reference>
<keyword evidence="3" id="KW-0346">Stress response</keyword>
<dbReference type="Pfam" id="PF00012">
    <property type="entry name" value="HSP70"/>
    <property type="match status" value="1"/>
</dbReference>
<name>A0A2K3JR68_TRIPR</name>
<sequence>MIQEAKNYDVEDKKFLKKAEILNALDYCVYKITNSLKQTDVNSKVSSQDNDRINSAITIASNFLDSNKEVEIDVLEGHLKELDREHVVNCKVESLIVFIIGNALYRL</sequence>
<dbReference type="Proteomes" id="UP000236291">
    <property type="component" value="Unassembled WGS sequence"/>
</dbReference>
<evidence type="ECO:0000256" key="2">
    <source>
        <dbReference type="ARBA" id="ARBA00022840"/>
    </source>
</evidence>
<dbReference type="EMBL" id="ASHM01119958">
    <property type="protein sequence ID" value="PNX56531.1"/>
    <property type="molecule type" value="Genomic_DNA"/>
</dbReference>
<dbReference type="SUPFAM" id="SSF100934">
    <property type="entry name" value="Heat shock protein 70kD (HSP70), C-terminal subdomain"/>
    <property type="match status" value="1"/>
</dbReference>
<feature type="non-terminal residue" evidence="3">
    <location>
        <position position="107"/>
    </location>
</feature>
<protein>
    <submittedName>
        <fullName evidence="3">Heat shock protein 70 kDa</fullName>
    </submittedName>
</protein>
<organism evidence="3 4">
    <name type="scientific">Trifolium pratense</name>
    <name type="common">Red clover</name>
    <dbReference type="NCBI Taxonomy" id="57577"/>
    <lineage>
        <taxon>Eukaryota</taxon>
        <taxon>Viridiplantae</taxon>
        <taxon>Streptophyta</taxon>
        <taxon>Embryophyta</taxon>
        <taxon>Tracheophyta</taxon>
        <taxon>Spermatophyta</taxon>
        <taxon>Magnoliopsida</taxon>
        <taxon>eudicotyledons</taxon>
        <taxon>Gunneridae</taxon>
        <taxon>Pentapetalae</taxon>
        <taxon>rosids</taxon>
        <taxon>fabids</taxon>
        <taxon>Fabales</taxon>
        <taxon>Fabaceae</taxon>
        <taxon>Papilionoideae</taxon>
        <taxon>50 kb inversion clade</taxon>
        <taxon>NPAAA clade</taxon>
        <taxon>Hologalegina</taxon>
        <taxon>IRL clade</taxon>
        <taxon>Trifolieae</taxon>
        <taxon>Trifolium</taxon>
    </lineage>
</organism>